<dbReference type="Proteomes" id="UP000035352">
    <property type="component" value="Chromosome"/>
</dbReference>
<dbReference type="InterPro" id="IPR001789">
    <property type="entry name" value="Sig_transdc_resp-reg_receiver"/>
</dbReference>
<dbReference type="InterPro" id="IPR010093">
    <property type="entry name" value="SinI_DNA-bd"/>
</dbReference>
<feature type="domain" description="Response regulatory" evidence="4">
    <location>
        <begin position="88"/>
        <end position="206"/>
    </location>
</feature>
<feature type="region of interest" description="Disordered" evidence="3">
    <location>
        <begin position="60"/>
        <end position="79"/>
    </location>
</feature>
<dbReference type="Pfam" id="PF12728">
    <property type="entry name" value="HTH_17"/>
    <property type="match status" value="1"/>
</dbReference>
<name>A0A0G3BCK2_9BURK</name>
<dbReference type="PROSITE" id="PS50110">
    <property type="entry name" value="RESPONSE_REGULATORY"/>
    <property type="match status" value="1"/>
</dbReference>
<dbReference type="SUPFAM" id="SSF46955">
    <property type="entry name" value="Putative DNA-binding domain"/>
    <property type="match status" value="1"/>
</dbReference>
<keyword evidence="1 2" id="KW-0597">Phosphoprotein</keyword>
<dbReference type="GO" id="GO:0000160">
    <property type="term" value="P:phosphorelay signal transduction system"/>
    <property type="evidence" value="ECO:0007669"/>
    <property type="project" value="InterPro"/>
</dbReference>
<dbReference type="PANTHER" id="PTHR44591">
    <property type="entry name" value="STRESS RESPONSE REGULATOR PROTEIN 1"/>
    <property type="match status" value="1"/>
</dbReference>
<dbReference type="NCBIfam" id="TIGR01764">
    <property type="entry name" value="excise"/>
    <property type="match status" value="1"/>
</dbReference>
<dbReference type="KEGG" id="pbh:AAW51_0408"/>
<dbReference type="OrthoDB" id="5416564at2"/>
<dbReference type="Gene3D" id="1.10.1660.10">
    <property type="match status" value="1"/>
</dbReference>
<reference evidence="5 6" key="1">
    <citation type="submission" date="2015-05" db="EMBL/GenBank/DDBJ databases">
        <authorList>
            <person name="Tang B."/>
            <person name="Yu Y."/>
        </authorList>
    </citation>
    <scope>NUCLEOTIDE SEQUENCE [LARGE SCALE GENOMIC DNA]</scope>
    <source>
        <strain evidence="5 6">DSM 7029</strain>
    </source>
</reference>
<dbReference type="SMART" id="SM00448">
    <property type="entry name" value="REC"/>
    <property type="match status" value="1"/>
</dbReference>
<keyword evidence="5" id="KW-0808">Transferase</keyword>
<evidence type="ECO:0000256" key="2">
    <source>
        <dbReference type="PROSITE-ProRule" id="PRU00169"/>
    </source>
</evidence>
<feature type="modified residue" description="4-aspartylphosphate" evidence="2">
    <location>
        <position position="139"/>
    </location>
</feature>
<dbReference type="Pfam" id="PF00072">
    <property type="entry name" value="Response_reg"/>
    <property type="match status" value="1"/>
</dbReference>
<feature type="compositionally biased region" description="Basic and acidic residues" evidence="3">
    <location>
        <begin position="63"/>
        <end position="78"/>
    </location>
</feature>
<dbReference type="GO" id="GO:0016301">
    <property type="term" value="F:kinase activity"/>
    <property type="evidence" value="ECO:0007669"/>
    <property type="project" value="UniProtKB-KW"/>
</dbReference>
<keyword evidence="5" id="KW-0418">Kinase</keyword>
<dbReference type="GO" id="GO:0003677">
    <property type="term" value="F:DNA binding"/>
    <property type="evidence" value="ECO:0007669"/>
    <property type="project" value="InterPro"/>
</dbReference>
<accession>A0A0G3BCK2</accession>
<keyword evidence="6" id="KW-1185">Reference proteome</keyword>
<dbReference type="InterPro" id="IPR041657">
    <property type="entry name" value="HTH_17"/>
</dbReference>
<dbReference type="InterPro" id="IPR050595">
    <property type="entry name" value="Bact_response_regulator"/>
</dbReference>
<dbReference type="AlphaFoldDB" id="A0A0G3BCK2"/>
<dbReference type="PANTHER" id="PTHR44591:SF3">
    <property type="entry name" value="RESPONSE REGULATORY DOMAIN-CONTAINING PROTEIN"/>
    <property type="match status" value="1"/>
</dbReference>
<proteinExistence type="predicted"/>
<dbReference type="SUPFAM" id="SSF52172">
    <property type="entry name" value="CheY-like"/>
    <property type="match status" value="1"/>
</dbReference>
<dbReference type="EMBL" id="CP011371">
    <property type="protein sequence ID" value="AKJ27099.1"/>
    <property type="molecule type" value="Genomic_DNA"/>
</dbReference>
<evidence type="ECO:0000313" key="5">
    <source>
        <dbReference type="EMBL" id="AKJ27099.1"/>
    </source>
</evidence>
<dbReference type="CDD" id="cd04762">
    <property type="entry name" value="HTH_MerR-trunc"/>
    <property type="match status" value="1"/>
</dbReference>
<evidence type="ECO:0000256" key="3">
    <source>
        <dbReference type="SAM" id="MobiDB-lite"/>
    </source>
</evidence>
<dbReference type="InterPro" id="IPR011006">
    <property type="entry name" value="CheY-like_superfamily"/>
</dbReference>
<evidence type="ECO:0000313" key="6">
    <source>
        <dbReference type="Proteomes" id="UP000035352"/>
    </source>
</evidence>
<protein>
    <submittedName>
        <fullName evidence="5">Sensory box histidine kinase/response regulator</fullName>
    </submittedName>
</protein>
<evidence type="ECO:0000259" key="4">
    <source>
        <dbReference type="PROSITE" id="PS50110"/>
    </source>
</evidence>
<dbReference type="InterPro" id="IPR009061">
    <property type="entry name" value="DNA-bd_dom_put_sf"/>
</dbReference>
<dbReference type="RefSeq" id="WP_047193277.1">
    <property type="nucleotide sequence ID" value="NZ_CP011371.1"/>
</dbReference>
<dbReference type="STRING" id="413882.AAW51_0408"/>
<gene>
    <name evidence="5" type="ORF">AAW51_0408</name>
</gene>
<sequence>MPASSSIAPPSFSTAEVARRLGVSIPTVQRWVDLGYLKAWKTVGGHRRIDAASLKNFSASREQPLRDEELPKPTKAADEMTTPATGLNVVVVDDNPDDRDVLSALVEEALPGAVLSLAENGFDALLLIGKIAPQVVITDVVMPHMDGVQMLRQLSVAPQHRPAVILAVSSRSAQQVAKLGELPQDVRLITKPIEPLHFIQTLQSALADAGLGVAPSTRGPAFLADET</sequence>
<organism evidence="5 6">
    <name type="scientific">Caldimonas brevitalea</name>
    <dbReference type="NCBI Taxonomy" id="413882"/>
    <lineage>
        <taxon>Bacteria</taxon>
        <taxon>Pseudomonadati</taxon>
        <taxon>Pseudomonadota</taxon>
        <taxon>Betaproteobacteria</taxon>
        <taxon>Burkholderiales</taxon>
        <taxon>Sphaerotilaceae</taxon>
        <taxon>Caldimonas</taxon>
    </lineage>
</organism>
<evidence type="ECO:0000256" key="1">
    <source>
        <dbReference type="ARBA" id="ARBA00022553"/>
    </source>
</evidence>
<dbReference type="Gene3D" id="3.40.50.2300">
    <property type="match status" value="1"/>
</dbReference>